<dbReference type="Proteomes" id="UP000479114">
    <property type="component" value="Chromosome"/>
</dbReference>
<dbReference type="CDD" id="cd04301">
    <property type="entry name" value="NAT_SF"/>
    <property type="match status" value="1"/>
</dbReference>
<gene>
    <name evidence="2" type="ORF">GZH47_06535</name>
</gene>
<dbReference type="PROSITE" id="PS51186">
    <property type="entry name" value="GNAT"/>
    <property type="match status" value="1"/>
</dbReference>
<organism evidence="2 3">
    <name type="scientific">Paenibacillus rhizovicinus</name>
    <dbReference type="NCBI Taxonomy" id="2704463"/>
    <lineage>
        <taxon>Bacteria</taxon>
        <taxon>Bacillati</taxon>
        <taxon>Bacillota</taxon>
        <taxon>Bacilli</taxon>
        <taxon>Bacillales</taxon>
        <taxon>Paenibacillaceae</taxon>
        <taxon>Paenibacillus</taxon>
    </lineage>
</organism>
<dbReference type="PANTHER" id="PTHR43233">
    <property type="entry name" value="FAMILY N-ACETYLTRANSFERASE, PUTATIVE (AFU_ORTHOLOGUE AFUA_6G03350)-RELATED"/>
    <property type="match status" value="1"/>
</dbReference>
<dbReference type="InterPro" id="IPR053144">
    <property type="entry name" value="Acetyltransferase_Butenolide"/>
</dbReference>
<evidence type="ECO:0000313" key="2">
    <source>
        <dbReference type="EMBL" id="QHW34947.1"/>
    </source>
</evidence>
<dbReference type="PANTHER" id="PTHR43233:SF1">
    <property type="entry name" value="FAMILY N-ACETYLTRANSFERASE, PUTATIVE (AFU_ORTHOLOGUE AFUA_6G03350)-RELATED"/>
    <property type="match status" value="1"/>
</dbReference>
<dbReference type="SUPFAM" id="SSF55729">
    <property type="entry name" value="Acyl-CoA N-acyltransferases (Nat)"/>
    <property type="match status" value="1"/>
</dbReference>
<dbReference type="KEGG" id="prz:GZH47_06535"/>
<accession>A0A6C0P8P2</accession>
<dbReference type="Pfam" id="PF13508">
    <property type="entry name" value="Acetyltransf_7"/>
    <property type="match status" value="1"/>
</dbReference>
<dbReference type="GO" id="GO:0016747">
    <property type="term" value="F:acyltransferase activity, transferring groups other than amino-acyl groups"/>
    <property type="evidence" value="ECO:0007669"/>
    <property type="project" value="InterPro"/>
</dbReference>
<name>A0A6C0P8P2_9BACL</name>
<evidence type="ECO:0000259" key="1">
    <source>
        <dbReference type="PROSITE" id="PS51186"/>
    </source>
</evidence>
<evidence type="ECO:0000313" key="3">
    <source>
        <dbReference type="Proteomes" id="UP000479114"/>
    </source>
</evidence>
<dbReference type="AlphaFoldDB" id="A0A6C0P8P2"/>
<sequence length="147" mass="16555">MEIVFDAYVISDNKDKLDHAVILDYLARSYWASNRPQERIIKSIANSDCYGVYLEGRQVGFARVVTDGATFYYLCDVFILEAYQGQGLGKKLIDAIVHAPEYEDMTGLLGTKDAHGLYKQYGFEPSEGRFMRRAPQAVQAITPNETA</sequence>
<dbReference type="Gene3D" id="3.40.630.30">
    <property type="match status" value="1"/>
</dbReference>
<dbReference type="InterPro" id="IPR000182">
    <property type="entry name" value="GNAT_dom"/>
</dbReference>
<feature type="domain" description="N-acetyltransferase" evidence="1">
    <location>
        <begin position="8"/>
        <end position="145"/>
    </location>
</feature>
<proteinExistence type="predicted"/>
<keyword evidence="2" id="KW-0808">Transferase</keyword>
<keyword evidence="3" id="KW-1185">Reference proteome</keyword>
<dbReference type="EMBL" id="CP048286">
    <property type="protein sequence ID" value="QHW34947.1"/>
    <property type="molecule type" value="Genomic_DNA"/>
</dbReference>
<protein>
    <submittedName>
        <fullName evidence="2">GNAT family N-acetyltransferase</fullName>
    </submittedName>
</protein>
<reference evidence="2 3" key="1">
    <citation type="submission" date="2020-02" db="EMBL/GenBank/DDBJ databases">
        <title>Paenibacillus sp. nov., isolated from rhizosphere soil of tomato.</title>
        <authorList>
            <person name="Weon H.-Y."/>
            <person name="Lee S.A."/>
        </authorList>
    </citation>
    <scope>NUCLEOTIDE SEQUENCE [LARGE SCALE GENOMIC DNA]</scope>
    <source>
        <strain evidence="2 3">14171R-81</strain>
    </source>
</reference>
<dbReference type="InterPro" id="IPR016181">
    <property type="entry name" value="Acyl_CoA_acyltransferase"/>
</dbReference>